<evidence type="ECO:0000313" key="4">
    <source>
        <dbReference type="EMBL" id="GAS80117.1"/>
    </source>
</evidence>
<evidence type="ECO:0000259" key="3">
    <source>
        <dbReference type="Pfam" id="PF19124"/>
    </source>
</evidence>
<organism evidence="4 5">
    <name type="scientific">Paenibacillus amylolyticus</name>
    <dbReference type="NCBI Taxonomy" id="1451"/>
    <lineage>
        <taxon>Bacteria</taxon>
        <taxon>Bacillati</taxon>
        <taxon>Bacillota</taxon>
        <taxon>Bacilli</taxon>
        <taxon>Bacillales</taxon>
        <taxon>Paenibacillaceae</taxon>
        <taxon>Paenibacillus</taxon>
    </lineage>
</organism>
<feature type="compositionally biased region" description="Basic and acidic residues" evidence="1">
    <location>
        <begin position="295"/>
        <end position="307"/>
    </location>
</feature>
<evidence type="ECO:0000256" key="2">
    <source>
        <dbReference type="SAM" id="Phobius"/>
    </source>
</evidence>
<dbReference type="PANTHER" id="PTHR37810:SF9">
    <property type="entry name" value="MEMBRANE PROTEIN"/>
    <property type="match status" value="1"/>
</dbReference>
<evidence type="ECO:0000256" key="1">
    <source>
        <dbReference type="SAM" id="MobiDB-lite"/>
    </source>
</evidence>
<keyword evidence="2" id="KW-1133">Transmembrane helix</keyword>
<reference evidence="4 5" key="1">
    <citation type="journal article" date="2016" name="Genome Announc.">
        <title>Draft Genome Sequence of Paenibacillus amylolyticus Heshi-A3, Isolated from Fermented Rice Bran in a Japanese Fermented Seafood Dish.</title>
        <authorList>
            <person name="Akuzawa S."/>
            <person name="Nagaoka J."/>
            <person name="Kanekatsu M."/>
            <person name="Kubota E."/>
            <person name="Ohtake R."/>
            <person name="Suzuki T."/>
            <person name="Kanesaki Y."/>
        </authorList>
    </citation>
    <scope>NUCLEOTIDE SEQUENCE [LARGE SCALE GENOMIC DNA]</scope>
    <source>
        <strain evidence="4 5">Heshi-A3</strain>
    </source>
</reference>
<dbReference type="GO" id="GO:0009636">
    <property type="term" value="P:response to toxic substance"/>
    <property type="evidence" value="ECO:0007669"/>
    <property type="project" value="TreeGrafter"/>
</dbReference>
<keyword evidence="2" id="KW-0812">Transmembrane</keyword>
<dbReference type="Proteomes" id="UP000069697">
    <property type="component" value="Unassembled WGS sequence"/>
</dbReference>
<feature type="domain" description="DUF5808" evidence="3">
    <location>
        <begin position="324"/>
        <end position="348"/>
    </location>
</feature>
<feature type="transmembrane region" description="Helical" evidence="2">
    <location>
        <begin position="261"/>
        <end position="284"/>
    </location>
</feature>
<comment type="caution">
    <text evidence="4">The sequence shown here is derived from an EMBL/GenBank/DDBJ whole genome shotgun (WGS) entry which is preliminary data.</text>
</comment>
<accession>A0A117I078</accession>
<feature type="region of interest" description="Disordered" evidence="1">
    <location>
        <begin position="289"/>
        <end position="308"/>
    </location>
</feature>
<feature type="transmembrane region" description="Helical" evidence="2">
    <location>
        <begin position="234"/>
        <end position="255"/>
    </location>
</feature>
<dbReference type="InterPro" id="IPR043831">
    <property type="entry name" value="DUF5808"/>
</dbReference>
<feature type="transmembrane region" description="Helical" evidence="2">
    <location>
        <begin position="54"/>
        <end position="74"/>
    </location>
</feature>
<dbReference type="PANTHER" id="PTHR37810">
    <property type="entry name" value="IMMUNITY PROTEIN SDPI"/>
    <property type="match status" value="1"/>
</dbReference>
<feature type="transmembrane region" description="Helical" evidence="2">
    <location>
        <begin position="342"/>
        <end position="364"/>
    </location>
</feature>
<feature type="transmembrane region" description="Helical" evidence="2">
    <location>
        <begin position="80"/>
        <end position="103"/>
    </location>
</feature>
<dbReference type="Pfam" id="PF19124">
    <property type="entry name" value="DUF5808"/>
    <property type="match status" value="1"/>
</dbReference>
<protein>
    <recommendedName>
        <fullName evidence="3">DUF5808 domain-containing protein</fullName>
    </recommendedName>
</protein>
<sequence length="366" mass="41452">MQLFSILPIILIFAPLALLLSFTPYLTRETISFGVTVSEYNYHTPILRKLRSTFATVSLIGNGMVILVCLYLLRSANEESTAMITGICTMIFIVYWSALHILFHFKMKKIKGTLTTVDAPQRVKIDTAFRQNKLTYSNYWFLIHIAIIVAIGIISILNYKALPNVIPMKYDFQGNVTSSVPKTYLSVLAINLVQLGIIALMMLVNWSIKTSKQQLTTSNPAKFAADNIQFRRKWSLFTIITGLLLTILFAFIQINMFVPNLVLLTAISLIIPILIVLGAVLLSLTGRQGGGKIRNHQEDRERSKEQPVNDDDYWKFGFIYFNANDPSFTVEKRYGIGWTINFARPLSWVLLLFIIAIVVISIILSQ</sequence>
<proteinExistence type="predicted"/>
<name>A0A117I078_PAEAM</name>
<keyword evidence="2" id="KW-0472">Membrane</keyword>
<feature type="transmembrane region" description="Helical" evidence="2">
    <location>
        <begin position="139"/>
        <end position="159"/>
    </location>
</feature>
<dbReference type="AlphaFoldDB" id="A0A117I078"/>
<evidence type="ECO:0000313" key="5">
    <source>
        <dbReference type="Proteomes" id="UP000069697"/>
    </source>
</evidence>
<reference evidence="5" key="2">
    <citation type="submission" date="2016-01" db="EMBL/GenBank/DDBJ databases">
        <title>Draft Genome Sequence of Paenibacillus amylolyticus Heshi-A3 that Was Isolated from Fermented Rice Bran with Aging Salted Mackerel, Which Was Named Heshiko as Traditional Fermented Seafood in Japan.</title>
        <authorList>
            <person name="Akuzawa S."/>
            <person name="Nakagawa J."/>
            <person name="Kanekatsu T."/>
            <person name="Kubota E."/>
            <person name="Ohtake R."/>
            <person name="Suzuki T."/>
            <person name="Kanesaki Y."/>
        </authorList>
    </citation>
    <scope>NUCLEOTIDE SEQUENCE [LARGE SCALE GENOMIC DNA]</scope>
    <source>
        <strain evidence="5">Heshi-A3</strain>
    </source>
</reference>
<feature type="transmembrane region" description="Helical" evidence="2">
    <location>
        <begin position="184"/>
        <end position="204"/>
    </location>
</feature>
<dbReference type="EMBL" id="BCNV01000001">
    <property type="protein sequence ID" value="GAS80117.1"/>
    <property type="molecule type" value="Genomic_DNA"/>
</dbReference>
<feature type="transmembrane region" description="Helical" evidence="2">
    <location>
        <begin position="6"/>
        <end position="26"/>
    </location>
</feature>
<gene>
    <name evidence="4" type="ORF">PAHA3_0181</name>
</gene>